<dbReference type="EMBL" id="CCAZ020000001">
    <property type="protein sequence ID" value="CEG07720.1"/>
    <property type="molecule type" value="Genomic_DNA"/>
</dbReference>
<name>A0A090MJQ0_AFIFE</name>
<sequence>MVLSRAFLRIFGVLGTVAASGAFAQAQPPAGVPFMAHEAVYDLSLAQARGNASVNSANGRIVYKFGGNACEGYSTDFRQVSRIESGEDKTTTSDLRSTNWEDAKGRSYRFKVASQTNDADPAYVDGTAERGPDGTITVKLKQPKVKTFTLDKEIVFPTEQTRRIIEAAKEGKRILELGVYDGSDNGEKVYNTFVVIGQPIAKGHVPASPDVASKSDQLKTQTRWPVTVSYYDRAAQPDKGEQTPLYTMSFELYEDGVSRALVLDYNDFVINGTIDKFEVGDNKPCK</sequence>
<dbReference type="STRING" id="1035.BN961_01121"/>
<feature type="signal peptide" evidence="1">
    <location>
        <begin position="1"/>
        <end position="24"/>
    </location>
</feature>
<evidence type="ECO:0008006" key="4">
    <source>
        <dbReference type="Google" id="ProtNLM"/>
    </source>
</evidence>
<accession>A0A090MJQ0</accession>
<dbReference type="OrthoDB" id="9815514at2"/>
<evidence type="ECO:0000313" key="2">
    <source>
        <dbReference type="EMBL" id="CEG07720.1"/>
    </source>
</evidence>
<feature type="chain" id="PRO_5001859903" description="Secreted protein" evidence="1">
    <location>
        <begin position="25"/>
        <end position="286"/>
    </location>
</feature>
<dbReference type="AlphaFoldDB" id="A0A090MJQ0"/>
<dbReference type="RefSeq" id="WP_048755883.1">
    <property type="nucleotide sequence ID" value="NZ_CCAZ020000001.1"/>
</dbReference>
<keyword evidence="3" id="KW-1185">Reference proteome</keyword>
<dbReference type="InterPro" id="IPR015000">
    <property type="entry name" value="EipB-like"/>
</dbReference>
<dbReference type="Pfam" id="PF08904">
    <property type="entry name" value="EipB_like"/>
    <property type="match status" value="1"/>
</dbReference>
<keyword evidence="1" id="KW-0732">Signal</keyword>
<proteinExistence type="predicted"/>
<reference evidence="2 3" key="1">
    <citation type="journal article" date="2014" name="Genome Announc.">
        <title>Genome Sequence of Afipia felis Strain 76713, Isolated in Hospital Water Using an Amoeba Co-Culture Procedure.</title>
        <authorList>
            <person name="Benamar S."/>
            <person name="La Scola B."/>
            <person name="Croce O."/>
        </authorList>
    </citation>
    <scope>NUCLEOTIDE SEQUENCE [LARGE SCALE GENOMIC DNA]</scope>
    <source>
        <strain evidence="2 3">76713</strain>
    </source>
</reference>
<comment type="caution">
    <text evidence="2">The sequence shown here is derived from an EMBL/GenBank/DDBJ whole genome shotgun (WGS) entry which is preliminary data.</text>
</comment>
<protein>
    <recommendedName>
        <fullName evidence="4">Secreted protein</fullName>
    </recommendedName>
</protein>
<gene>
    <name evidence="2" type="ORF">BN961_01121</name>
</gene>
<evidence type="ECO:0000313" key="3">
    <source>
        <dbReference type="Proteomes" id="UP000035762"/>
    </source>
</evidence>
<organism evidence="2 3">
    <name type="scientific">Afipia felis</name>
    <name type="common">Cat scratch disease bacillus</name>
    <dbReference type="NCBI Taxonomy" id="1035"/>
    <lineage>
        <taxon>Bacteria</taxon>
        <taxon>Pseudomonadati</taxon>
        <taxon>Pseudomonadota</taxon>
        <taxon>Alphaproteobacteria</taxon>
        <taxon>Hyphomicrobiales</taxon>
        <taxon>Nitrobacteraceae</taxon>
        <taxon>Afipia</taxon>
    </lineage>
</organism>
<dbReference type="Proteomes" id="UP000035762">
    <property type="component" value="Unassembled WGS sequence"/>
</dbReference>
<evidence type="ECO:0000256" key="1">
    <source>
        <dbReference type="SAM" id="SignalP"/>
    </source>
</evidence>